<evidence type="ECO:0000313" key="2">
    <source>
        <dbReference type="Proteomes" id="UP001054252"/>
    </source>
</evidence>
<reference evidence="1 2" key="1">
    <citation type="journal article" date="2021" name="Commun. Biol.">
        <title>The genome of Shorea leprosula (Dipterocarpaceae) highlights the ecological relevance of drought in aseasonal tropical rainforests.</title>
        <authorList>
            <person name="Ng K.K.S."/>
            <person name="Kobayashi M.J."/>
            <person name="Fawcett J.A."/>
            <person name="Hatakeyama M."/>
            <person name="Paape T."/>
            <person name="Ng C.H."/>
            <person name="Ang C.C."/>
            <person name="Tnah L.H."/>
            <person name="Lee C.T."/>
            <person name="Nishiyama T."/>
            <person name="Sese J."/>
            <person name="O'Brien M.J."/>
            <person name="Copetti D."/>
            <person name="Mohd Noor M.I."/>
            <person name="Ong R.C."/>
            <person name="Putra M."/>
            <person name="Sireger I.Z."/>
            <person name="Indrioko S."/>
            <person name="Kosugi Y."/>
            <person name="Izuno A."/>
            <person name="Isagi Y."/>
            <person name="Lee S.L."/>
            <person name="Shimizu K.K."/>
        </authorList>
    </citation>
    <scope>NUCLEOTIDE SEQUENCE [LARGE SCALE GENOMIC DNA]</scope>
    <source>
        <strain evidence="1">214</strain>
    </source>
</reference>
<proteinExistence type="predicted"/>
<sequence>MTDALTRLRYTLSYPLTSSSSFASPHCRSPRSLSTLNVPTLLSFSRRATDRTNAFLIKHTLKTLAGSSRT</sequence>
<organism evidence="1 2">
    <name type="scientific">Rubroshorea leprosula</name>
    <dbReference type="NCBI Taxonomy" id="152421"/>
    <lineage>
        <taxon>Eukaryota</taxon>
        <taxon>Viridiplantae</taxon>
        <taxon>Streptophyta</taxon>
        <taxon>Embryophyta</taxon>
        <taxon>Tracheophyta</taxon>
        <taxon>Spermatophyta</taxon>
        <taxon>Magnoliopsida</taxon>
        <taxon>eudicotyledons</taxon>
        <taxon>Gunneridae</taxon>
        <taxon>Pentapetalae</taxon>
        <taxon>rosids</taxon>
        <taxon>malvids</taxon>
        <taxon>Malvales</taxon>
        <taxon>Dipterocarpaceae</taxon>
        <taxon>Rubroshorea</taxon>
    </lineage>
</organism>
<comment type="caution">
    <text evidence="1">The sequence shown here is derived from an EMBL/GenBank/DDBJ whole genome shotgun (WGS) entry which is preliminary data.</text>
</comment>
<accession>A0AAV5MUL9</accession>
<name>A0AAV5MUL9_9ROSI</name>
<gene>
    <name evidence="1" type="ORF">SLEP1_g58991</name>
</gene>
<dbReference type="EMBL" id="BPVZ01000696">
    <property type="protein sequence ID" value="GKV52406.1"/>
    <property type="molecule type" value="Genomic_DNA"/>
</dbReference>
<dbReference type="AlphaFoldDB" id="A0AAV5MUL9"/>
<dbReference type="Proteomes" id="UP001054252">
    <property type="component" value="Unassembled WGS sequence"/>
</dbReference>
<keyword evidence="2" id="KW-1185">Reference proteome</keyword>
<protein>
    <submittedName>
        <fullName evidence="1">Uncharacterized protein</fullName>
    </submittedName>
</protein>
<evidence type="ECO:0000313" key="1">
    <source>
        <dbReference type="EMBL" id="GKV52406.1"/>
    </source>
</evidence>